<accession>A0A6G3SS07</accession>
<gene>
    <name evidence="2" type="ORF">G3I43_15295</name>
</gene>
<sequence length="120" mass="12637">MLFGGLANAGAVLRRGDAVERPAPPHAVHLHAHLRALREQGFDGVPVPLGLSASGRRERLSYVPGEVAVDPHPPWTWTDDVLRSVGALLRRMHDAAAAVPPGRAVGWPTDLADPEGAAAP</sequence>
<keyword evidence="2" id="KW-0808">Transferase</keyword>
<evidence type="ECO:0000313" key="2">
    <source>
        <dbReference type="EMBL" id="NEB85532.1"/>
    </source>
</evidence>
<name>A0A6G3SS07_STRAQ</name>
<dbReference type="GO" id="GO:0016740">
    <property type="term" value="F:transferase activity"/>
    <property type="evidence" value="ECO:0007669"/>
    <property type="project" value="UniProtKB-KW"/>
</dbReference>
<dbReference type="EMBL" id="JAAGMK010000415">
    <property type="protein sequence ID" value="NEB85532.1"/>
    <property type="molecule type" value="Genomic_DNA"/>
</dbReference>
<feature type="non-terminal residue" evidence="2">
    <location>
        <position position="120"/>
    </location>
</feature>
<reference evidence="2" key="1">
    <citation type="submission" date="2020-01" db="EMBL/GenBank/DDBJ databases">
        <title>Insect and environment-associated Actinomycetes.</title>
        <authorList>
            <person name="Currrie C."/>
            <person name="Chevrette M."/>
            <person name="Carlson C."/>
            <person name="Stubbendieck R."/>
            <person name="Wendt-Pienkowski E."/>
        </authorList>
    </citation>
    <scope>NUCLEOTIDE SEQUENCE</scope>
    <source>
        <strain evidence="2">SID505</strain>
    </source>
</reference>
<dbReference type="SUPFAM" id="SSF56112">
    <property type="entry name" value="Protein kinase-like (PK-like)"/>
    <property type="match status" value="1"/>
</dbReference>
<proteinExistence type="predicted"/>
<organism evidence="2">
    <name type="scientific">Streptomyces anulatus</name>
    <name type="common">Streptomyces chrysomallus</name>
    <dbReference type="NCBI Taxonomy" id="1892"/>
    <lineage>
        <taxon>Bacteria</taxon>
        <taxon>Bacillati</taxon>
        <taxon>Actinomycetota</taxon>
        <taxon>Actinomycetes</taxon>
        <taxon>Kitasatosporales</taxon>
        <taxon>Streptomycetaceae</taxon>
        <taxon>Streptomyces</taxon>
    </lineage>
</organism>
<protein>
    <submittedName>
        <fullName evidence="2">Aminoglycoside phosphotransferase family protein</fullName>
    </submittedName>
</protein>
<evidence type="ECO:0000256" key="1">
    <source>
        <dbReference type="SAM" id="MobiDB-lite"/>
    </source>
</evidence>
<comment type="caution">
    <text evidence="2">The sequence shown here is derived from an EMBL/GenBank/DDBJ whole genome shotgun (WGS) entry which is preliminary data.</text>
</comment>
<dbReference type="InterPro" id="IPR011009">
    <property type="entry name" value="Kinase-like_dom_sf"/>
</dbReference>
<feature type="region of interest" description="Disordered" evidence="1">
    <location>
        <begin position="101"/>
        <end position="120"/>
    </location>
</feature>
<dbReference type="AlphaFoldDB" id="A0A6G3SS07"/>